<dbReference type="KEGG" id="vg:9887435"/>
<dbReference type="GeneID" id="9887435"/>
<dbReference type="RefSeq" id="YP_003969665.1">
    <property type="nucleotide sequence ID" value="NC_014637.1"/>
</dbReference>
<dbReference type="EMBL" id="GU244497">
    <property type="protein sequence ID" value="ADO67066.1"/>
    <property type="molecule type" value="Genomic_DNA"/>
</dbReference>
<protein>
    <submittedName>
        <fullName evidence="1">Uncharacterized protein</fullName>
    </submittedName>
</protein>
<evidence type="ECO:0000313" key="2">
    <source>
        <dbReference type="Proteomes" id="UP000029781"/>
    </source>
</evidence>
<name>E3T4F3_CROVB</name>
<accession>E3T4F3</accession>
<reference evidence="1 2" key="1">
    <citation type="journal article" date="2010" name="Proc. Natl. Acad. Sci. U.S.A.">
        <title>Giant virus with a remarkable complement of genes infects marine zooplankton.</title>
        <authorList>
            <person name="Fischer M.G."/>
            <person name="Allen M.J."/>
            <person name="Wilson W.H."/>
            <person name="Suttle C.A."/>
        </authorList>
    </citation>
    <scope>NUCLEOTIDE SEQUENCE [LARGE SCALE GENOMIC DNA]</scope>
    <source>
        <strain evidence="1 2">BV-PW1</strain>
    </source>
</reference>
<proteinExistence type="predicted"/>
<keyword evidence="2" id="KW-1185">Reference proteome</keyword>
<dbReference type="Proteomes" id="UP000029781">
    <property type="component" value="Segment"/>
</dbReference>
<evidence type="ECO:0000313" key="1">
    <source>
        <dbReference type="EMBL" id="ADO67066.1"/>
    </source>
</evidence>
<gene>
    <name evidence="1" type="ORF">crov033</name>
</gene>
<sequence length="77" mass="9526">MNLLEKFLDNTTEIYKDLNHKDFEYDKDIFDDELNFLLENVYDIKVLKSERKRLRQYEWALKIVININKKIKNFIII</sequence>
<organismHost>
    <name type="scientific">Cafeteria roenbergensis</name>
    <name type="common">Marine flagellate</name>
    <dbReference type="NCBI Taxonomy" id="33653"/>
</organismHost>
<organism evidence="1 2">
    <name type="scientific">Cafeteria roenbergensis virus (strain BV-PW1)</name>
    <name type="common">CroV</name>
    <dbReference type="NCBI Taxonomy" id="693272"/>
    <lineage>
        <taxon>Viruses</taxon>
        <taxon>Varidnaviria</taxon>
        <taxon>Bamfordvirae</taxon>
        <taxon>Nucleocytoviricota</taxon>
        <taxon>Megaviricetes</taxon>
        <taxon>Imitervirales</taxon>
        <taxon>Mimiviridae</taxon>
        <taxon>Aliimimivirinae</taxon>
        <taxon>Rheavirus</taxon>
        <taxon>Rheavirus sinusmexicani</taxon>
    </lineage>
</organism>